<dbReference type="Proteomes" id="UP000887568">
    <property type="component" value="Unplaced"/>
</dbReference>
<feature type="compositionally biased region" description="Acidic residues" evidence="2">
    <location>
        <begin position="537"/>
        <end position="546"/>
    </location>
</feature>
<dbReference type="CTD" id="54443"/>
<sequence length="1203" mass="132754">MDEYTERLLERTRARSENLAKKMSQSEVSPRKRRTPLTDVNSSDSEEKKVRLDASPVKSAVTRGSDMKPDTPAIPSVRSRMSKLADMRREWSTADGLELDSPQNVSAPRPRQQEAPPSTTPSAPSSRKSRFAALAASINNWEDDLDHPKHHFQHEEKPQTKKWERPKPVEEIANDPPPPKKDNGILSITPKKPARNVRFEDEEEESNKPSLGNGQGKAQMRSLPSSGSPARERNTSGDPNNGKPDGRAELRSLPTGNSPVKGIAYSRLVEKSSLQFGSSPARERNISGDPKNGKPDGRAELRSLPTGSSPAKSSAYSRLVEQKQDGAKSLSKSASGGTPGRKRIQVSLSREREPSRMEVQKHFAQEQQQQQPTPKPRAAPASTVAATSTATQQPKSSIKRLAPQPEQAVKKQALATEADADPTPKEGAASVKAYFGRHKTGAAPASPTSSKVEPRVGAMAKSIQDRLRQHQENWHSNDINTKIQEQRKKELDIIRQRWNHSGKTEPAKEETEKEQPTPMPRVTIARSVPEPEVKQDELDDPMEVTEDTINIGMMESSIEGKSSSDEEEEEEMMSEKESAVVVPQQKVVMAGGSGQGNGSATPLAPPREKAVAKTTQQPQETGPATPLAPPRPRRTNSKLLAEEEAKAQQEALSKHPHREDSVDDDDDADDEYDESDDDVQELDITDVLGDIDDLLDEAEQAMEAEKQTEAPAPTKRQEQPAAPRAVAQKPPSGHEARPQPSTTQSPNLYSIESFRKQGPKSPAAARTIIRSDSGTVEAGQGVKPVALKPIPIKAQIQTLIEEVSTQQSIIYQTSQALNLIASSVEYKGTRQEVEAERLLLIAAQRRQACLAEIQRLKTPASVREPSAVMQTAEGEAMRPCKGFVSIQDIRLPLKTEYILSSKQDRMCHSFFLLLRCREHVLATRIQTTVDGVAGDCLPFTNIAKFNNLDSDFVIEAFVFEMQNKRPKAAEEKSKQTFFSGLTPKKILANMSKDSRQGMKTPIAPSPGGPGYVRASSFTLVGAARLTLQSCRVNRFTLSKVPFNSPLEGTLHLKMTCHTNANVTESGWLTMFDDISGFGAWHRRWCVLSGGYISYWKYPDDENRKAPNGTVDLRKCITTEVAPISRILCARPNTFELVTRQAASKAVHQSRDTLVTKHEHSAVTTKHMLSADVKEDRIRWINALNKTLLDLRTWNRDAARPSSS</sequence>
<evidence type="ECO:0000259" key="3">
    <source>
        <dbReference type="PROSITE" id="PS50003"/>
    </source>
</evidence>
<evidence type="ECO:0000256" key="1">
    <source>
        <dbReference type="ARBA" id="ARBA00023054"/>
    </source>
</evidence>
<keyword evidence="1" id="KW-0175">Coiled coil</keyword>
<name>A0A914BLJ3_PATMI</name>
<dbReference type="FunFam" id="2.30.29.30:FF:000111">
    <property type="entry name" value="anillin isoform X1"/>
    <property type="match status" value="1"/>
</dbReference>
<dbReference type="SMART" id="SM00233">
    <property type="entry name" value="PH"/>
    <property type="match status" value="1"/>
</dbReference>
<evidence type="ECO:0000256" key="2">
    <source>
        <dbReference type="SAM" id="MobiDB-lite"/>
    </source>
</evidence>
<feature type="compositionally biased region" description="Low complexity" evidence="2">
    <location>
        <begin position="327"/>
        <end position="336"/>
    </location>
</feature>
<dbReference type="InterPro" id="IPR037840">
    <property type="entry name" value="PH_Anillin"/>
</dbReference>
<dbReference type="CDD" id="cd01263">
    <property type="entry name" value="PH_anillin"/>
    <property type="match status" value="1"/>
</dbReference>
<dbReference type="SUPFAM" id="SSF50729">
    <property type="entry name" value="PH domain-like"/>
    <property type="match status" value="1"/>
</dbReference>
<dbReference type="GeneID" id="119744655"/>
<feature type="compositionally biased region" description="Low complexity" evidence="2">
    <location>
        <begin position="115"/>
        <end position="126"/>
    </location>
</feature>
<dbReference type="OMA" id="QSINNWE"/>
<accession>A0A914BLJ3</accession>
<feature type="compositionally biased region" description="Basic and acidic residues" evidence="2">
    <location>
        <begin position="466"/>
        <end position="475"/>
    </location>
</feature>
<evidence type="ECO:0000313" key="4">
    <source>
        <dbReference type="EnsemblMetazoa" id="XP_038076646.1"/>
    </source>
</evidence>
<feature type="compositionally biased region" description="Basic and acidic residues" evidence="2">
    <location>
        <begin position="502"/>
        <end position="515"/>
    </location>
</feature>
<feature type="compositionally biased region" description="Basic and acidic residues" evidence="2">
    <location>
        <begin position="1"/>
        <end position="20"/>
    </location>
</feature>
<feature type="domain" description="PH" evidence="3">
    <location>
        <begin position="1061"/>
        <end position="1188"/>
    </location>
</feature>
<dbReference type="InterPro" id="IPR031970">
    <property type="entry name" value="Anillin_N"/>
</dbReference>
<dbReference type="RefSeq" id="XP_038076646.1">
    <property type="nucleotide sequence ID" value="XM_038220718.1"/>
</dbReference>
<feature type="compositionally biased region" description="Polar residues" evidence="2">
    <location>
        <begin position="613"/>
        <end position="622"/>
    </location>
</feature>
<dbReference type="InterPro" id="IPR011993">
    <property type="entry name" value="PH-like_dom_sf"/>
</dbReference>
<proteinExistence type="predicted"/>
<dbReference type="Gene3D" id="2.30.29.30">
    <property type="entry name" value="Pleckstrin-homology domain (PH domain)/Phosphotyrosine-binding domain (PTB)"/>
    <property type="match status" value="1"/>
</dbReference>
<feature type="region of interest" description="Disordered" evidence="2">
    <location>
        <begin position="1"/>
        <end position="431"/>
    </location>
</feature>
<dbReference type="OrthoDB" id="5915976at2759"/>
<feature type="compositionally biased region" description="Acidic residues" evidence="2">
    <location>
        <begin position="661"/>
        <end position="702"/>
    </location>
</feature>
<feature type="region of interest" description="Disordered" evidence="2">
    <location>
        <begin position="497"/>
        <end position="747"/>
    </location>
</feature>
<dbReference type="GO" id="GO:0000281">
    <property type="term" value="P:mitotic cytokinesis"/>
    <property type="evidence" value="ECO:0007669"/>
    <property type="project" value="TreeGrafter"/>
</dbReference>
<dbReference type="EnsemblMetazoa" id="XM_038220718.1">
    <property type="protein sequence ID" value="XP_038076646.1"/>
    <property type="gene ID" value="LOC119744655"/>
</dbReference>
<dbReference type="PANTHER" id="PTHR21538">
    <property type="entry name" value="ANILLIN/RHOTEKIN RTKN"/>
    <property type="match status" value="1"/>
</dbReference>
<dbReference type="GO" id="GO:0031106">
    <property type="term" value="P:septin ring organization"/>
    <property type="evidence" value="ECO:0007669"/>
    <property type="project" value="TreeGrafter"/>
</dbReference>
<organism evidence="4 5">
    <name type="scientific">Patiria miniata</name>
    <name type="common">Bat star</name>
    <name type="synonym">Asterina miniata</name>
    <dbReference type="NCBI Taxonomy" id="46514"/>
    <lineage>
        <taxon>Eukaryota</taxon>
        <taxon>Metazoa</taxon>
        <taxon>Echinodermata</taxon>
        <taxon>Eleutherozoa</taxon>
        <taxon>Asterozoa</taxon>
        <taxon>Asteroidea</taxon>
        <taxon>Valvatacea</taxon>
        <taxon>Valvatida</taxon>
        <taxon>Asterinidae</taxon>
        <taxon>Patiria</taxon>
    </lineage>
</organism>
<dbReference type="GO" id="GO:0005826">
    <property type="term" value="C:actomyosin contractile ring"/>
    <property type="evidence" value="ECO:0007669"/>
    <property type="project" value="TreeGrafter"/>
</dbReference>
<feature type="compositionally biased region" description="Basic and acidic residues" evidence="2">
    <location>
        <begin position="83"/>
        <end position="92"/>
    </location>
</feature>
<feature type="compositionally biased region" description="Basic and acidic residues" evidence="2">
    <location>
        <begin position="349"/>
        <end position="364"/>
    </location>
</feature>
<keyword evidence="5" id="KW-1185">Reference proteome</keyword>
<dbReference type="InterPro" id="IPR051364">
    <property type="entry name" value="Cytokinesis/Rho-signaling"/>
</dbReference>
<dbReference type="PROSITE" id="PS50003">
    <property type="entry name" value="PH_DOMAIN"/>
    <property type="match status" value="1"/>
</dbReference>
<dbReference type="InterPro" id="IPR012966">
    <property type="entry name" value="AHD"/>
</dbReference>
<dbReference type="Pfam" id="PF00169">
    <property type="entry name" value="PH"/>
    <property type="match status" value="1"/>
</dbReference>
<feature type="region of interest" description="Disordered" evidence="2">
    <location>
        <begin position="466"/>
        <end position="485"/>
    </location>
</feature>
<reference evidence="4" key="1">
    <citation type="submission" date="2022-11" db="UniProtKB">
        <authorList>
            <consortium name="EnsemblMetazoa"/>
        </authorList>
    </citation>
    <scope>IDENTIFICATION</scope>
</reference>
<protein>
    <recommendedName>
        <fullName evidence="3">PH domain-containing protein</fullName>
    </recommendedName>
</protein>
<dbReference type="InterPro" id="IPR001849">
    <property type="entry name" value="PH_domain"/>
</dbReference>
<feature type="compositionally biased region" description="Basic and acidic residues" evidence="2">
    <location>
        <begin position="153"/>
        <end position="170"/>
    </location>
</feature>
<feature type="compositionally biased region" description="Basic and acidic residues" evidence="2">
    <location>
        <begin position="281"/>
        <end position="301"/>
    </location>
</feature>
<dbReference type="PANTHER" id="PTHR21538:SF23">
    <property type="entry name" value="ANILLIN"/>
    <property type="match status" value="1"/>
</dbReference>
<feature type="compositionally biased region" description="Low complexity" evidence="2">
    <location>
        <begin position="365"/>
        <end position="394"/>
    </location>
</feature>
<dbReference type="Pfam" id="PF16018">
    <property type="entry name" value="Anillin_N"/>
    <property type="match status" value="1"/>
</dbReference>
<dbReference type="Pfam" id="PF08174">
    <property type="entry name" value="Anillin"/>
    <property type="match status" value="1"/>
</dbReference>
<evidence type="ECO:0000313" key="5">
    <source>
        <dbReference type="Proteomes" id="UP000887568"/>
    </source>
</evidence>
<feature type="compositionally biased region" description="Polar residues" evidence="2">
    <location>
        <begin position="305"/>
        <end position="316"/>
    </location>
</feature>
<dbReference type="AlphaFoldDB" id="A0A914BLJ3"/>
<dbReference type="GO" id="GO:0000915">
    <property type="term" value="P:actomyosin contractile ring assembly"/>
    <property type="evidence" value="ECO:0007669"/>
    <property type="project" value="TreeGrafter"/>
</dbReference>